<feature type="transmembrane region" description="Helical" evidence="19">
    <location>
        <begin position="20"/>
        <end position="39"/>
    </location>
</feature>
<evidence type="ECO:0000256" key="18">
    <source>
        <dbReference type="ARBA" id="ARBA00048679"/>
    </source>
</evidence>
<dbReference type="Gene3D" id="3.80.10.10">
    <property type="entry name" value="Ribonuclease Inhibitor"/>
    <property type="match status" value="7"/>
</dbReference>
<evidence type="ECO:0000256" key="1">
    <source>
        <dbReference type="ARBA" id="ARBA00004479"/>
    </source>
</evidence>
<dbReference type="GO" id="GO:0004674">
    <property type="term" value="F:protein serine/threonine kinase activity"/>
    <property type="evidence" value="ECO:0007669"/>
    <property type="project" value="UniProtKB-KW"/>
</dbReference>
<dbReference type="InterPro" id="IPR011009">
    <property type="entry name" value="Kinase-like_dom_sf"/>
</dbReference>
<keyword evidence="6" id="KW-0808">Transferase</keyword>
<evidence type="ECO:0000313" key="21">
    <source>
        <dbReference type="EMBL" id="CAE5958838.1"/>
    </source>
</evidence>
<evidence type="ECO:0000256" key="17">
    <source>
        <dbReference type="ARBA" id="ARBA00047899"/>
    </source>
</evidence>
<dbReference type="FunFam" id="2.60.120.430:FF:000004">
    <property type="entry name" value="Putative leucine-rich repeat receptor-like serine/threonine-protein kinase"/>
    <property type="match status" value="3"/>
</dbReference>
<comment type="catalytic activity">
    <reaction evidence="18">
        <text>L-seryl-[protein] + ATP = O-phospho-L-seryl-[protein] + ADP + H(+)</text>
        <dbReference type="Rhea" id="RHEA:17989"/>
        <dbReference type="Rhea" id="RHEA-COMP:9863"/>
        <dbReference type="Rhea" id="RHEA-COMP:11604"/>
        <dbReference type="ChEBI" id="CHEBI:15378"/>
        <dbReference type="ChEBI" id="CHEBI:29999"/>
        <dbReference type="ChEBI" id="CHEBI:30616"/>
        <dbReference type="ChEBI" id="CHEBI:83421"/>
        <dbReference type="ChEBI" id="CHEBI:456216"/>
        <dbReference type="EC" id="2.7.11.1"/>
    </reaction>
</comment>
<keyword evidence="8" id="KW-0732">Signal</keyword>
<evidence type="ECO:0000256" key="8">
    <source>
        <dbReference type="ARBA" id="ARBA00022729"/>
    </source>
</evidence>
<keyword evidence="15" id="KW-0675">Receptor</keyword>
<dbReference type="InterPro" id="IPR001245">
    <property type="entry name" value="Ser-Thr/Tyr_kinase_cat_dom"/>
</dbReference>
<name>A0A8S1ZGE9_ARAAE</name>
<keyword evidence="7 19" id="KW-0812">Transmembrane</keyword>
<dbReference type="SMART" id="SM00220">
    <property type="entry name" value="S_TKc"/>
    <property type="match status" value="1"/>
</dbReference>
<keyword evidence="11" id="KW-0418">Kinase</keyword>
<keyword evidence="22" id="KW-1185">Reference proteome</keyword>
<keyword evidence="5" id="KW-0433">Leucine-rich repeat</keyword>
<evidence type="ECO:0000259" key="20">
    <source>
        <dbReference type="PROSITE" id="PS50011"/>
    </source>
</evidence>
<dbReference type="FunFam" id="3.80.10.10:FF:000874">
    <property type="entry name" value="Probable LRR receptor-like serine/threonine-protein kinase RFK1"/>
    <property type="match status" value="1"/>
</dbReference>
<dbReference type="SUPFAM" id="SSF56112">
    <property type="entry name" value="Protein kinase-like (PK-like)"/>
    <property type="match status" value="2"/>
</dbReference>
<dbReference type="Pfam" id="PF07714">
    <property type="entry name" value="PK_Tyr_Ser-Thr"/>
    <property type="match status" value="2"/>
</dbReference>
<organism evidence="21 22">
    <name type="scientific">Arabidopsis arenosa</name>
    <name type="common">Sand rock-cress</name>
    <name type="synonym">Cardaminopsis arenosa</name>
    <dbReference type="NCBI Taxonomy" id="38785"/>
    <lineage>
        <taxon>Eukaryota</taxon>
        <taxon>Viridiplantae</taxon>
        <taxon>Streptophyta</taxon>
        <taxon>Embryophyta</taxon>
        <taxon>Tracheophyta</taxon>
        <taxon>Spermatophyta</taxon>
        <taxon>Magnoliopsida</taxon>
        <taxon>eudicotyledons</taxon>
        <taxon>Gunneridae</taxon>
        <taxon>Pentapetalae</taxon>
        <taxon>rosids</taxon>
        <taxon>malvids</taxon>
        <taxon>Brassicales</taxon>
        <taxon>Brassicaceae</taxon>
        <taxon>Camelineae</taxon>
        <taxon>Arabidopsis</taxon>
    </lineage>
</organism>
<keyword evidence="9" id="KW-0677">Repeat</keyword>
<evidence type="ECO:0000256" key="19">
    <source>
        <dbReference type="SAM" id="Phobius"/>
    </source>
</evidence>
<proteinExistence type="predicted"/>
<comment type="catalytic activity">
    <reaction evidence="17">
        <text>L-threonyl-[protein] + ATP = O-phospho-L-threonyl-[protein] + ADP + H(+)</text>
        <dbReference type="Rhea" id="RHEA:46608"/>
        <dbReference type="Rhea" id="RHEA-COMP:11060"/>
        <dbReference type="Rhea" id="RHEA-COMP:11605"/>
        <dbReference type="ChEBI" id="CHEBI:15378"/>
        <dbReference type="ChEBI" id="CHEBI:30013"/>
        <dbReference type="ChEBI" id="CHEBI:30616"/>
        <dbReference type="ChEBI" id="CHEBI:61977"/>
        <dbReference type="ChEBI" id="CHEBI:456216"/>
        <dbReference type="EC" id="2.7.11.1"/>
    </reaction>
</comment>
<dbReference type="GO" id="GO:0016020">
    <property type="term" value="C:membrane"/>
    <property type="evidence" value="ECO:0007669"/>
    <property type="project" value="UniProtKB-SubCell"/>
</dbReference>
<dbReference type="FunFam" id="3.80.10.10:FF:000095">
    <property type="entry name" value="LRR receptor-like serine/threonine-protein kinase GSO1"/>
    <property type="match status" value="2"/>
</dbReference>
<comment type="subcellular location">
    <subcellularLocation>
        <location evidence="1">Membrane</location>
        <topology evidence="1">Single-pass type I membrane protein</topology>
    </subcellularLocation>
</comment>
<dbReference type="InterPro" id="IPR032675">
    <property type="entry name" value="LRR_dom_sf"/>
</dbReference>
<evidence type="ECO:0000256" key="12">
    <source>
        <dbReference type="ARBA" id="ARBA00022840"/>
    </source>
</evidence>
<dbReference type="InterPro" id="IPR001611">
    <property type="entry name" value="Leu-rich_rpt"/>
</dbReference>
<evidence type="ECO:0000256" key="10">
    <source>
        <dbReference type="ARBA" id="ARBA00022741"/>
    </source>
</evidence>
<dbReference type="GO" id="GO:0005524">
    <property type="term" value="F:ATP binding"/>
    <property type="evidence" value="ECO:0007669"/>
    <property type="project" value="UniProtKB-KW"/>
</dbReference>
<dbReference type="Gene3D" id="2.60.120.430">
    <property type="entry name" value="Galactose-binding lectin"/>
    <property type="match status" value="4"/>
</dbReference>
<evidence type="ECO:0000256" key="13">
    <source>
        <dbReference type="ARBA" id="ARBA00022989"/>
    </source>
</evidence>
<dbReference type="InterPro" id="IPR051824">
    <property type="entry name" value="LRR_Rcpt-Like_S/T_Kinase"/>
</dbReference>
<dbReference type="FunFam" id="3.80.10.10:FF:001550">
    <property type="entry name" value="Leucine-rich repeat transmembrane protein kinase"/>
    <property type="match status" value="1"/>
</dbReference>
<dbReference type="FunFam" id="3.80.10.10:FF:000433">
    <property type="entry name" value="Putative LRR receptor-like serine/threonine-protein kinase isoform A"/>
    <property type="match status" value="1"/>
</dbReference>
<dbReference type="Pfam" id="PF11721">
    <property type="entry name" value="Malectin"/>
    <property type="match status" value="4"/>
</dbReference>
<keyword evidence="10" id="KW-0547">Nucleotide-binding</keyword>
<accession>A0A8S1ZGE9</accession>
<evidence type="ECO:0000256" key="3">
    <source>
        <dbReference type="ARBA" id="ARBA00022527"/>
    </source>
</evidence>
<dbReference type="EC" id="2.7.11.1" evidence="2"/>
<evidence type="ECO:0000256" key="7">
    <source>
        <dbReference type="ARBA" id="ARBA00022692"/>
    </source>
</evidence>
<dbReference type="InterPro" id="IPR003591">
    <property type="entry name" value="Leu-rich_rpt_typical-subtyp"/>
</dbReference>
<dbReference type="PROSITE" id="PS50011">
    <property type="entry name" value="PROTEIN_KINASE_DOM"/>
    <property type="match status" value="1"/>
</dbReference>
<keyword evidence="4" id="KW-0597">Phosphoprotein</keyword>
<dbReference type="Gene3D" id="1.10.510.10">
    <property type="entry name" value="Transferase(Phosphotransferase) domain 1"/>
    <property type="match status" value="4"/>
</dbReference>
<keyword evidence="3" id="KW-0723">Serine/threonine-protein kinase</keyword>
<evidence type="ECO:0000256" key="14">
    <source>
        <dbReference type="ARBA" id="ARBA00023136"/>
    </source>
</evidence>
<feature type="transmembrane region" description="Helical" evidence="19">
    <location>
        <begin position="586"/>
        <end position="610"/>
    </location>
</feature>
<keyword evidence="16" id="KW-0325">Glycoprotein</keyword>
<dbReference type="Pfam" id="PF00560">
    <property type="entry name" value="LRR_1"/>
    <property type="match status" value="6"/>
</dbReference>
<evidence type="ECO:0000256" key="2">
    <source>
        <dbReference type="ARBA" id="ARBA00012513"/>
    </source>
</evidence>
<evidence type="ECO:0000256" key="16">
    <source>
        <dbReference type="ARBA" id="ARBA00023180"/>
    </source>
</evidence>
<dbReference type="PANTHER" id="PTHR48006">
    <property type="entry name" value="LEUCINE-RICH REPEAT-CONTAINING PROTEIN DDB_G0281931-RELATED"/>
    <property type="match status" value="1"/>
</dbReference>
<evidence type="ECO:0000256" key="4">
    <source>
        <dbReference type="ARBA" id="ARBA00022553"/>
    </source>
</evidence>
<dbReference type="PANTHER" id="PTHR48006:SF72">
    <property type="entry name" value="LRR RECEPTOR-LIKE SERINE_THREONINE-PROTEIN KINASE RFK1-RELATED"/>
    <property type="match status" value="1"/>
</dbReference>
<reference evidence="21" key="1">
    <citation type="submission" date="2021-01" db="EMBL/GenBank/DDBJ databases">
        <authorList>
            <person name="Bezrukov I."/>
        </authorList>
    </citation>
    <scope>NUCLEOTIDE SEQUENCE</scope>
</reference>
<dbReference type="InterPro" id="IPR000719">
    <property type="entry name" value="Prot_kinase_dom"/>
</dbReference>
<evidence type="ECO:0000256" key="6">
    <source>
        <dbReference type="ARBA" id="ARBA00022679"/>
    </source>
</evidence>
<evidence type="ECO:0000256" key="15">
    <source>
        <dbReference type="ARBA" id="ARBA00023170"/>
    </source>
</evidence>
<evidence type="ECO:0000256" key="11">
    <source>
        <dbReference type="ARBA" id="ARBA00022777"/>
    </source>
</evidence>
<dbReference type="EMBL" id="LR999451">
    <property type="protein sequence ID" value="CAE5958838.1"/>
    <property type="molecule type" value="Genomic_DNA"/>
</dbReference>
<dbReference type="SMART" id="SM00369">
    <property type="entry name" value="LRR_TYP"/>
    <property type="match status" value="10"/>
</dbReference>
<keyword evidence="12" id="KW-0067">ATP-binding</keyword>
<dbReference type="Proteomes" id="UP000682877">
    <property type="component" value="Chromosome 1"/>
</dbReference>
<keyword evidence="13 19" id="KW-1133">Transmembrane helix</keyword>
<feature type="domain" description="Protein kinase" evidence="20">
    <location>
        <begin position="439"/>
        <end position="828"/>
    </location>
</feature>
<evidence type="ECO:0000256" key="5">
    <source>
        <dbReference type="ARBA" id="ARBA00022614"/>
    </source>
</evidence>
<dbReference type="SUPFAM" id="SSF52058">
    <property type="entry name" value="L domain-like"/>
    <property type="match status" value="4"/>
</dbReference>
<keyword evidence="14 19" id="KW-0472">Membrane</keyword>
<sequence length="3269" mass="363409">MISLYQMLAEKKKKKKDVNIFAISVFAIICFKFYSINAIKLPQQEVDALQQIATTLGSKFWKFDAENCKIEMVGLTETPPPTAKQEIECECSPTNDTDCHIVRIAFKEHNLPGTLPQIVKLPYLREIDLAYNYINGTLPPEWASSNLTFISLLVNRLSGEIPKEFGNSSTLTYLDLESNEFSGTIPQELGNLVHLKKLLLSSNKLTGSLPASLARLQNMTDFRINDLQLSGMIPSYIQNWKQLERLEMIASGLTGPIPSVISVLSNLVNLRISDIRGPVQPFPSLKNVTGLVKLILKNCNISGQIPTYISNLKELETLDLSFNKLVGGIPSFAQAEKLRFIILAGNMLEGDAPDELLRDGITLDLSYNNLKWQSPESRACRPNMNLNLNLFQSTSTKKSSKFLPCIKDFKCPRYSSCLHVNCGGSDIWDFMDDNNFQNTRFTMFVPASNLSDLYKSARIAPVSLTYFHACLENGNYTINLDFAEMRFTNDENYSRLGRRLFDIYIQEKLVAKDFNIMDEAKGAQTPIIKPFTAYVTNHFLTIRLSWAGKGTTRIPTRGVYGPLISAISIVSDSKPCERPKTGMSPGAYIAVGVGAPCLIIFIVGVLWMCGCLPRCGQRRKDPYEEELPSGTFTLRQIKFATDDFNPTNKIGEGGFGPVFKGVLADGRVVALLLVYEYMENNSLSSALFSPKHKQIPMDWSTRLDEEEKTHISTKVAGTIGYMAPEYALWGYLTFKADVYSFGVLVLEIVAGITNSNFMGAGDSVCLLEFANECVESGHLMQVVDERLRPEVNRKEAEAVIKVALVCSSASPTDRPIMSEVVAMLEGLYPVPESTPGASRNSGDIRFKAFKDLRRGMENNISASPSLHPDEVEALKDIALTLGVKHLNLSEDPCFTKTLVITQDVLKEGQNSTIKCDCRFNNNNTCHITHFVLKTFSLPGRLPPEFSKLRYLEFIDLCRNYLYGSIPMEWASLPYLKSISVCANRLSGDIPKGLGKFINLTQLVLEANQFSGTIPKELGNLVNLEGLALSSNQLVGGVPKTLARLKNLTNLRFSDNRLNGSIPEFIGNLSKLQRLELYASGLTEPIPDSIFRLENLIDLRISDTTAGLGQVPLITSKSLKFLVLRNMNFTGPIPTSLWDLPNLMTLDLSFNRLTGEIPADASAPKYTYLAGNMLSGKVESGPFLTASTNITRLLPCSAIDHCQNYSRSLHINCGGPDVTIENSRGRFLYEGDNYGLIGSATNYYGKSWGFSNTGDFMDDAITEDTYTVSSESAVSAKYPDLYQTARRSPLSLAYFAFCFENGSYNVKLHFAEIQFSDEEPFARLAKRFFDIYVQGKLIWEEFSIRDEANGTHKEVIKEVNTTVTDNTLEIRLYWAGKGTTIIPKRGNYGSLISAISVCPSSEPECGGKRKNCQDLESSFCLPFISESESIFFFICFCQSSVPVPIHQAFVLQKKGAFAEILDPKLEGVFDAMEAERMIKVSLLCSSKSPTLRPTMSEVVKMLEGETEIEQSISDPGVYGDVKRSSEMGTSSLPSDYLVSITSSCESAYDLYPLSPEEKMTLLSQWPKNRSIGLNWAMKLEFFGSRRGCARHDHPLCRREYHDDTSRWLRPELDNGTYIAALLLPQRDDIEIVVLMMIREEPFPHVFNEVITMKSLYQKPYNRGQIDFLSCKRSPLESASPSLHPDEVEALKDIAETLGVKHLNLSEDPCLTKTLVISQRVLKEGQNSTIRCDCHFDNYSTCHITHFVLQKFNLPGRLPPMLYKFRHLESIDLYHNYLSGSIPMEWTSLPYLKSISVCANRLSGDIPKGLGNFINLTLLVLEANQFSGTIPKELGNLVNLQGLGLSSNQLVGDLPKTLARLTNLTNLHLSDNCLNGSIPEFIGKLSKLQRLELYASGLRGPIPDSIFHLENLIDLRISDMVGGLGHVPEITGKSLKYLVLRNINLSGPIPTSIWDLPSLMTLDLSFNRLTGEIPAYATAPKYTYLAGNMLSGKVETGAFLTASTNITKLLPCSAIKQCQNYSRSLHINCGGPNVTIENSRGKFLYQGDKYGPAGSAMNYHSANWGFSNTGDFMDDAITEDIYSVSSESVVSAKYPELYQTARRSPLSLAYFAFCFENGSYNVKLHFAEIQFSDEEPYSKLARRVFNIYIQGKLIWEDFSIREEANGTHKEVIREVNTTVTDNTLEIRLYWAGKGTMVIPQRGYYGSLISAVSVCPSSESECGVPVQILPVKEDHKPTKYHLILGLALSLAFLLLGAFCWRKCVSNANAAERGNNHLNPAFVLQKKGDFAEILDPRLEGVFNVMEAERMIKVSLLCANKSSTLRPSMSEVVKMLEGETEIEQIILDPGVYGDDLRFKPSFLSSDNHVLSITSSSESGYDLYPLNPESIVFSRPVSVVIGLKQRKSEVDFGVVAMEIVSGKSNTKQKGSAEHVSLINWALTLQQKGDIMEIIDPILEEAVQMLEGEIEITQVMSDPGLYGPNWSISKLRDIGSSSTTSGVTDQTTTTTKSSVPVNTLEKMATTLGIKGLNLRNGDPCTLATLTMEKGLSIVSNSEINNTIVCDCSFYNNTICHITSIENRELKTLSLPGKLPPELADLRYLQRIDLCRNYLSGTIPMEWASMQHLTFISLCANRLSGNLPPGLQNFKNLTFLGLEANQFSGPIPDELGNLINLTGLHLASNQFTGSLPISLARLVKLEDFRLSDNNFSGIIPGFIGNWSGLRKLHLSASGLKGPIPNEVARLENLSKLIITDTTGIESFPNISSKAINTLILRNVSMYGLIPSYVWSMPELKILDVSFNKLTGEVLGVQKQPRFTYLTGNRLSGHVSGVLLNSQSNIDISYNNFSWSSSCQEKSNINTYRSSYLKNNLSGLLPCAGPINCTSYQRFLHINCGGDNIVIINSSYKITYQADNYKFNAATNQRFENWGISNTGGFKDERSEEEQFILSTSLALYGDSSDIYKSARRSALSLVYYAFCLQNGAYNVKLHFMEIQFSDEELYSRLGRRIFDVYVQGELFLRDFNIKEEANGTLKPLVKEIKAVNVSDHTLEIRLYWAGKGTTLIPRRGNYGPLISAISLCHHKKMQRRQEHERKSGYMAPEYALWGQLTEKADVYSFGVVAMEIVSGKSNLKQQGNAENVSLINRALTLQQTGDIMEIVDPMLEGEFNRNEAVRMIKVALVCINSSPSLRPTMSEAVQMLEGEIEITQVMSDPGLYGPNWSISKLRDTDTHGSSSTSGVTDQTATTMKSSVSGCDLYPLYPESMILNSTEEFSSSSL</sequence>
<protein>
    <recommendedName>
        <fullName evidence="2">non-specific serine/threonine protein kinase</fullName>
        <ecNumber evidence="2">2.7.11.1</ecNumber>
    </recommendedName>
</protein>
<gene>
    <name evidence="21" type="ORF">AARE701A_LOCUS2404</name>
</gene>
<evidence type="ECO:0000313" key="22">
    <source>
        <dbReference type="Proteomes" id="UP000682877"/>
    </source>
</evidence>
<dbReference type="Gene3D" id="3.30.200.20">
    <property type="entry name" value="Phosphorylase Kinase, domain 1"/>
    <property type="match status" value="1"/>
</dbReference>
<evidence type="ECO:0000256" key="9">
    <source>
        <dbReference type="ARBA" id="ARBA00022737"/>
    </source>
</evidence>
<dbReference type="InterPro" id="IPR021720">
    <property type="entry name" value="Malectin_dom"/>
</dbReference>
<dbReference type="FunFam" id="3.80.10.10:FF:000452">
    <property type="entry name" value="Probable LRR receptor-like serine/threonine-protein kinase RFK1"/>
    <property type="match status" value="1"/>
</dbReference>